<feature type="compositionally biased region" description="Basic and acidic residues" evidence="1">
    <location>
        <begin position="1"/>
        <end position="61"/>
    </location>
</feature>
<accession>A0AAN9UJ70</accession>
<keyword evidence="3" id="KW-1185">Reference proteome</keyword>
<feature type="region of interest" description="Disordered" evidence="1">
    <location>
        <begin position="420"/>
        <end position="560"/>
    </location>
</feature>
<feature type="compositionally biased region" description="Basic and acidic residues" evidence="1">
    <location>
        <begin position="573"/>
        <end position="596"/>
    </location>
</feature>
<sequence length="658" mass="75451">MHELYRHRDEKPLGQGDRKGRERQNWYDQRPKNERSFRNYDRHRDHHSPAKLDRTRYEESRSITGSPHSRTTGSTDKVGQGRSGDHHVKDRRDPITETDSIADDPAWNERTIFWEPPSLVKSEIPIAVPLPMDWVNELNYPDLVAAVPVESRYVTASNVDDFAQSIRDTKEWSFMQYHPALLEVGDAHPQMLKRYQSALNSWNSQHQVHNKKTLNAKRYKGKNDSKGFHNKPYDVNGYQNKPRGNARHHKQPFYEKPHADWDEPPQRIGFLPDISGHYGGQENLGLHGTQYVAERFAAERTRNDDREFGYENYGSERDHRYKPALRGKRRWAESQGEPNQFQTQNHDTLSRYGDHERSSKRSKYVSPEPGEIAGDSDHAYDPPVGSVVLSQHESFPDTHQYPNASRDNYAQRASTKLHEVMEDNEEKYSTGRVATPSVTADDASPPESGELVENDTQSPERNDHHVTHNINDHARWYADTRNSPRPDEKSERYLKEPIFQNGDGLPAHKRKDIPPTPPRQPSPHSRPSSRQSSKSRWGGSRLQSGQNSRRSSFGDAHVDSPLTPTELALLGLDRHSSSGSDSGRESPQRQLEDVTPKLKSRRAKVHEVYRLVWPPGCILRGDLLTYLVVAGNPFSLSPLASLFDTLRIRPQFPCRLSL</sequence>
<feature type="region of interest" description="Disordered" evidence="1">
    <location>
        <begin position="220"/>
        <end position="250"/>
    </location>
</feature>
<feature type="region of interest" description="Disordered" evidence="1">
    <location>
        <begin position="1"/>
        <end position="102"/>
    </location>
</feature>
<feature type="compositionally biased region" description="Polar residues" evidence="1">
    <location>
        <begin position="62"/>
        <end position="77"/>
    </location>
</feature>
<protein>
    <submittedName>
        <fullName evidence="2">Uncharacterized protein</fullName>
    </submittedName>
</protein>
<dbReference type="Proteomes" id="UP001320420">
    <property type="component" value="Unassembled WGS sequence"/>
</dbReference>
<dbReference type="EMBL" id="JAKJXP020000080">
    <property type="protein sequence ID" value="KAK7748513.1"/>
    <property type="molecule type" value="Genomic_DNA"/>
</dbReference>
<feature type="compositionally biased region" description="Basic and acidic residues" evidence="1">
    <location>
        <begin position="83"/>
        <end position="95"/>
    </location>
</feature>
<feature type="compositionally biased region" description="Basic and acidic residues" evidence="1">
    <location>
        <begin position="348"/>
        <end position="359"/>
    </location>
</feature>
<feature type="region of interest" description="Disordered" evidence="1">
    <location>
        <begin position="573"/>
        <end position="598"/>
    </location>
</feature>
<name>A0AAN9UJ70_9PEZI</name>
<evidence type="ECO:0000313" key="2">
    <source>
        <dbReference type="EMBL" id="KAK7748513.1"/>
    </source>
</evidence>
<evidence type="ECO:0000256" key="1">
    <source>
        <dbReference type="SAM" id="MobiDB-lite"/>
    </source>
</evidence>
<evidence type="ECO:0000313" key="3">
    <source>
        <dbReference type="Proteomes" id="UP001320420"/>
    </source>
</evidence>
<feature type="compositionally biased region" description="Low complexity" evidence="1">
    <location>
        <begin position="522"/>
        <end position="536"/>
    </location>
</feature>
<dbReference type="AlphaFoldDB" id="A0AAN9UJ70"/>
<reference evidence="2 3" key="1">
    <citation type="submission" date="2024-02" db="EMBL/GenBank/DDBJ databases">
        <title>De novo assembly and annotation of 12 fungi associated with fruit tree decline syndrome in Ontario, Canada.</title>
        <authorList>
            <person name="Sulman M."/>
            <person name="Ellouze W."/>
            <person name="Ilyukhin E."/>
        </authorList>
    </citation>
    <scope>NUCLEOTIDE SEQUENCE [LARGE SCALE GENOMIC DNA]</scope>
    <source>
        <strain evidence="2 3">M11/M66-122</strain>
    </source>
</reference>
<feature type="compositionally biased region" description="Basic and acidic residues" evidence="1">
    <location>
        <begin position="420"/>
        <end position="429"/>
    </location>
</feature>
<comment type="caution">
    <text evidence="2">The sequence shown here is derived from an EMBL/GenBank/DDBJ whole genome shotgun (WGS) entry which is preliminary data.</text>
</comment>
<gene>
    <name evidence="2" type="ORF">SLS62_008553</name>
</gene>
<feature type="compositionally biased region" description="Polar residues" evidence="1">
    <location>
        <begin position="541"/>
        <end position="551"/>
    </location>
</feature>
<organism evidence="2 3">
    <name type="scientific">Diatrype stigma</name>
    <dbReference type="NCBI Taxonomy" id="117547"/>
    <lineage>
        <taxon>Eukaryota</taxon>
        <taxon>Fungi</taxon>
        <taxon>Dikarya</taxon>
        <taxon>Ascomycota</taxon>
        <taxon>Pezizomycotina</taxon>
        <taxon>Sordariomycetes</taxon>
        <taxon>Xylariomycetidae</taxon>
        <taxon>Xylariales</taxon>
        <taxon>Diatrypaceae</taxon>
        <taxon>Diatrype</taxon>
    </lineage>
</organism>
<feature type="region of interest" description="Disordered" evidence="1">
    <location>
        <begin position="327"/>
        <end position="385"/>
    </location>
</feature>
<proteinExistence type="predicted"/>
<feature type="compositionally biased region" description="Polar residues" evidence="1">
    <location>
        <begin position="336"/>
        <end position="347"/>
    </location>
</feature>
<feature type="compositionally biased region" description="Basic and acidic residues" evidence="1">
    <location>
        <begin position="458"/>
        <end position="495"/>
    </location>
</feature>